<dbReference type="AlphaFoldDB" id="I2GHC8"/>
<dbReference type="FunFam" id="3.40.190.10:FF:000008">
    <property type="entry name" value="ATP phosphoribosyltransferase"/>
    <property type="match status" value="1"/>
</dbReference>
<evidence type="ECO:0000256" key="12">
    <source>
        <dbReference type="ARBA" id="ARBA00022723"/>
    </source>
</evidence>
<evidence type="ECO:0000256" key="11">
    <source>
        <dbReference type="ARBA" id="ARBA00022679"/>
    </source>
</evidence>
<feature type="domain" description="Histidine biosynthesis HisG C-terminal" evidence="20">
    <location>
        <begin position="211"/>
        <end position="283"/>
    </location>
</feature>
<accession>I2GHC8</accession>
<keyword evidence="9 18" id="KW-0028">Amino-acid biosynthesis</keyword>
<dbReference type="Pfam" id="PF08029">
    <property type="entry name" value="HisG_C"/>
    <property type="match status" value="1"/>
</dbReference>
<dbReference type="InterPro" id="IPR020621">
    <property type="entry name" value="ATP-PRT_HisG_long"/>
</dbReference>
<comment type="cofactor">
    <cofactor evidence="2 18">
        <name>Mg(2+)</name>
        <dbReference type="ChEBI" id="CHEBI:18420"/>
    </cofactor>
</comment>
<comment type="subcellular location">
    <subcellularLocation>
        <location evidence="3 18">Cytoplasm</location>
    </subcellularLocation>
</comment>
<evidence type="ECO:0000256" key="17">
    <source>
        <dbReference type="ARBA" id="ARBA00024861"/>
    </source>
</evidence>
<keyword evidence="22" id="KW-1185">Reference proteome</keyword>
<dbReference type="FunFam" id="3.30.70.120:FF:000002">
    <property type="entry name" value="ATP phosphoribosyltransferase"/>
    <property type="match status" value="1"/>
</dbReference>
<keyword evidence="16 18" id="KW-0368">Histidine biosynthesis</keyword>
<reference evidence="21 22" key="1">
    <citation type="journal article" date="2012" name="J. Bacteriol.">
        <title>Genome Sequence of the Filamentous Bacterium Fibrisoma limi BUZ 3T.</title>
        <authorList>
            <person name="Filippini M."/>
            <person name="Qi W."/>
            <person name="Jaenicke S."/>
            <person name="Goesmann A."/>
            <person name="Smits T.H."/>
            <person name="Bagheri H.C."/>
        </authorList>
    </citation>
    <scope>NUCLEOTIDE SEQUENCE [LARGE SCALE GENOMIC DNA]</scope>
    <source>
        <strain evidence="22">BUZ 3T</strain>
    </source>
</reference>
<dbReference type="CDD" id="cd13592">
    <property type="entry name" value="PBP2_HisGL2"/>
    <property type="match status" value="1"/>
</dbReference>
<dbReference type="HAMAP" id="MF_00079">
    <property type="entry name" value="HisG_Long"/>
    <property type="match status" value="1"/>
</dbReference>
<dbReference type="SUPFAM" id="SSF54913">
    <property type="entry name" value="GlnB-like"/>
    <property type="match status" value="1"/>
</dbReference>
<dbReference type="EMBL" id="CAIT01000006">
    <property type="protein sequence ID" value="CCH53303.1"/>
    <property type="molecule type" value="Genomic_DNA"/>
</dbReference>
<organism evidence="21 22">
    <name type="scientific">Fibrisoma limi BUZ 3</name>
    <dbReference type="NCBI Taxonomy" id="1185876"/>
    <lineage>
        <taxon>Bacteria</taxon>
        <taxon>Pseudomonadati</taxon>
        <taxon>Bacteroidota</taxon>
        <taxon>Cytophagia</taxon>
        <taxon>Cytophagales</taxon>
        <taxon>Spirosomataceae</taxon>
        <taxon>Fibrisoma</taxon>
    </lineage>
</organism>
<dbReference type="PANTHER" id="PTHR21403">
    <property type="entry name" value="ATP PHOSPHORIBOSYLTRANSFERASE ATP-PRTASE"/>
    <property type="match status" value="1"/>
</dbReference>
<gene>
    <name evidence="18" type="primary">hisG</name>
    <name evidence="21" type="ORF">BN8_02388</name>
</gene>
<dbReference type="GO" id="GO:0000105">
    <property type="term" value="P:L-histidine biosynthetic process"/>
    <property type="evidence" value="ECO:0007669"/>
    <property type="project" value="UniProtKB-UniRule"/>
</dbReference>
<dbReference type="NCBIfam" id="TIGR00070">
    <property type="entry name" value="hisG"/>
    <property type="match status" value="1"/>
</dbReference>
<keyword evidence="12 18" id="KW-0479">Metal-binding</keyword>
<dbReference type="RefSeq" id="WP_009281887.1">
    <property type="nucleotide sequence ID" value="NZ_CAIT01000006.1"/>
</dbReference>
<comment type="pathway">
    <text evidence="4 18">Amino-acid biosynthesis; L-histidine biosynthesis; L-histidine from 5-phospho-alpha-D-ribose 1-diphosphate: step 1/9.</text>
</comment>
<comment type="catalytic activity">
    <reaction evidence="1 18">
        <text>1-(5-phospho-beta-D-ribosyl)-ATP + diphosphate = 5-phospho-alpha-D-ribose 1-diphosphate + ATP</text>
        <dbReference type="Rhea" id="RHEA:18473"/>
        <dbReference type="ChEBI" id="CHEBI:30616"/>
        <dbReference type="ChEBI" id="CHEBI:33019"/>
        <dbReference type="ChEBI" id="CHEBI:58017"/>
        <dbReference type="ChEBI" id="CHEBI:73183"/>
        <dbReference type="EC" id="2.4.2.17"/>
    </reaction>
</comment>
<evidence type="ECO:0000256" key="16">
    <source>
        <dbReference type="ARBA" id="ARBA00023102"/>
    </source>
</evidence>
<dbReference type="PANTHER" id="PTHR21403:SF8">
    <property type="entry name" value="ATP PHOSPHORIBOSYLTRANSFERASE"/>
    <property type="match status" value="1"/>
</dbReference>
<dbReference type="GO" id="GO:0003879">
    <property type="term" value="F:ATP phosphoribosyltransferase activity"/>
    <property type="evidence" value="ECO:0007669"/>
    <property type="project" value="UniProtKB-UniRule"/>
</dbReference>
<dbReference type="InterPro" id="IPR013115">
    <property type="entry name" value="HisG_C"/>
</dbReference>
<dbReference type="EC" id="2.4.2.17" evidence="6 18"/>
<dbReference type="OrthoDB" id="9801867at2"/>
<evidence type="ECO:0000313" key="21">
    <source>
        <dbReference type="EMBL" id="CCH53303.1"/>
    </source>
</evidence>
<dbReference type="Gene3D" id="3.40.190.10">
    <property type="entry name" value="Periplasmic binding protein-like II"/>
    <property type="match status" value="2"/>
</dbReference>
<evidence type="ECO:0000256" key="8">
    <source>
        <dbReference type="ARBA" id="ARBA00022490"/>
    </source>
</evidence>
<evidence type="ECO:0000259" key="19">
    <source>
        <dbReference type="Pfam" id="PF01634"/>
    </source>
</evidence>
<keyword evidence="13 18" id="KW-0547">Nucleotide-binding</keyword>
<dbReference type="Pfam" id="PF01634">
    <property type="entry name" value="HisG"/>
    <property type="match status" value="1"/>
</dbReference>
<keyword evidence="14 18" id="KW-0067">ATP-binding</keyword>
<evidence type="ECO:0000256" key="13">
    <source>
        <dbReference type="ARBA" id="ARBA00022741"/>
    </source>
</evidence>
<keyword evidence="15 18" id="KW-0460">Magnesium</keyword>
<dbReference type="Proteomes" id="UP000009309">
    <property type="component" value="Unassembled WGS sequence"/>
</dbReference>
<evidence type="ECO:0000256" key="4">
    <source>
        <dbReference type="ARBA" id="ARBA00004667"/>
    </source>
</evidence>
<evidence type="ECO:0000256" key="14">
    <source>
        <dbReference type="ARBA" id="ARBA00022840"/>
    </source>
</evidence>
<proteinExistence type="inferred from homology"/>
<dbReference type="InterPro" id="IPR013820">
    <property type="entry name" value="ATP_PRibTrfase_cat"/>
</dbReference>
<evidence type="ECO:0000256" key="7">
    <source>
        <dbReference type="ARBA" id="ARBA00020998"/>
    </source>
</evidence>
<dbReference type="PROSITE" id="PS01316">
    <property type="entry name" value="ATP_P_PHORIBOSYLTR"/>
    <property type="match status" value="1"/>
</dbReference>
<dbReference type="Gene3D" id="3.30.70.120">
    <property type="match status" value="1"/>
</dbReference>
<comment type="caution">
    <text evidence="21">The sequence shown here is derived from an EMBL/GenBank/DDBJ whole genome shotgun (WGS) entry which is preliminary data.</text>
</comment>
<dbReference type="InterPro" id="IPR001348">
    <property type="entry name" value="ATP_PRibTrfase_HisG"/>
</dbReference>
<dbReference type="GO" id="GO:0005737">
    <property type="term" value="C:cytoplasm"/>
    <property type="evidence" value="ECO:0007669"/>
    <property type="project" value="UniProtKB-SubCell"/>
</dbReference>
<evidence type="ECO:0000256" key="9">
    <source>
        <dbReference type="ARBA" id="ARBA00022605"/>
    </source>
</evidence>
<comment type="activity regulation">
    <text evidence="18">Feedback inhibited by histidine.</text>
</comment>
<evidence type="ECO:0000256" key="1">
    <source>
        <dbReference type="ARBA" id="ARBA00000915"/>
    </source>
</evidence>
<dbReference type="InterPro" id="IPR011322">
    <property type="entry name" value="N-reg_PII-like_a/b"/>
</dbReference>
<dbReference type="InterPro" id="IPR018198">
    <property type="entry name" value="ATP_PRibTrfase_CS"/>
</dbReference>
<feature type="domain" description="ATP phosphoribosyltransferase catalytic" evidence="19">
    <location>
        <begin position="52"/>
        <end position="206"/>
    </location>
</feature>
<keyword evidence="11 18" id="KW-0808">Transferase</keyword>
<dbReference type="GO" id="GO:0000287">
    <property type="term" value="F:magnesium ion binding"/>
    <property type="evidence" value="ECO:0007669"/>
    <property type="project" value="UniProtKB-UniRule"/>
</dbReference>
<dbReference type="NCBIfam" id="TIGR03455">
    <property type="entry name" value="HisG_C-term"/>
    <property type="match status" value="1"/>
</dbReference>
<protein>
    <recommendedName>
        <fullName evidence="7 18">ATP phosphoribosyltransferase</fullName>
        <shortName evidence="18">ATP-PRT</shortName>
        <shortName evidence="18">ATP-PRTase</shortName>
        <ecNumber evidence="6 18">2.4.2.17</ecNumber>
    </recommendedName>
</protein>
<sequence length="286" mass="30945">MNSVLRIALQKSGRLSEDSYQLFKECGIRFDYGTGKLKSISSNFPAEFLFLRDDDIPGYVEDGVADLGIVGENVAVETARQVQTIHKLGFSKCRLSIAIPRGTDWAGLSDLEGKNIATSYPNLLGSYLAEQGVQATIHEISGSVEIAPSIGLAEAVCDIVSSGSTLLSNGLKEVETIFRSEAILIANPQMNNERQALTEQLLFRIKAVQAAKNNKYIVLNAPNDAIAQIARLLPGMKAPTVMPLATEGWSSVHSVINENAFWENIEAIRAAGAEGILVIPIEKMIN</sequence>
<evidence type="ECO:0000256" key="3">
    <source>
        <dbReference type="ARBA" id="ARBA00004496"/>
    </source>
</evidence>
<dbReference type="GO" id="GO:0005524">
    <property type="term" value="F:ATP binding"/>
    <property type="evidence" value="ECO:0007669"/>
    <property type="project" value="UniProtKB-KW"/>
</dbReference>
<evidence type="ECO:0000256" key="6">
    <source>
        <dbReference type="ARBA" id="ARBA00011946"/>
    </source>
</evidence>
<evidence type="ECO:0000313" key="22">
    <source>
        <dbReference type="Proteomes" id="UP000009309"/>
    </source>
</evidence>
<dbReference type="SUPFAM" id="SSF53850">
    <property type="entry name" value="Periplasmic binding protein-like II"/>
    <property type="match status" value="1"/>
</dbReference>
<dbReference type="UniPathway" id="UPA00031">
    <property type="reaction ID" value="UER00006"/>
</dbReference>
<evidence type="ECO:0000256" key="18">
    <source>
        <dbReference type="HAMAP-Rule" id="MF_00079"/>
    </source>
</evidence>
<comment type="function">
    <text evidence="17 18">Catalyzes the condensation of ATP and 5-phosphoribose 1-diphosphate to form N'-(5'-phosphoribosyl)-ATP (PR-ATP). Has a crucial role in the pathway because the rate of histidine biosynthesis seems to be controlled primarily by regulation of HisG enzymatic activity.</text>
</comment>
<dbReference type="STRING" id="1185876.BN8_02388"/>
<comment type="similarity">
    <text evidence="5 18">Belongs to the ATP phosphoribosyltransferase family. Long subfamily.</text>
</comment>
<evidence type="ECO:0000256" key="10">
    <source>
        <dbReference type="ARBA" id="ARBA00022676"/>
    </source>
</evidence>
<evidence type="ECO:0000256" key="5">
    <source>
        <dbReference type="ARBA" id="ARBA00007955"/>
    </source>
</evidence>
<keyword evidence="10 18" id="KW-0328">Glycosyltransferase</keyword>
<name>I2GHC8_9BACT</name>
<evidence type="ECO:0000256" key="15">
    <source>
        <dbReference type="ARBA" id="ARBA00022842"/>
    </source>
</evidence>
<evidence type="ECO:0000259" key="20">
    <source>
        <dbReference type="Pfam" id="PF08029"/>
    </source>
</evidence>
<evidence type="ECO:0000256" key="2">
    <source>
        <dbReference type="ARBA" id="ARBA00001946"/>
    </source>
</evidence>
<keyword evidence="8 18" id="KW-0963">Cytoplasm</keyword>
<dbReference type="eggNOG" id="COG0040">
    <property type="taxonomic scope" value="Bacteria"/>
</dbReference>
<dbReference type="InterPro" id="IPR015867">
    <property type="entry name" value="N-reg_PII/ATP_PRibTrfase_C"/>
</dbReference>